<dbReference type="OrthoDB" id="10391984at2759"/>
<protein>
    <submittedName>
        <fullName evidence="1">Uncharacterized protein</fullName>
    </submittedName>
</protein>
<proteinExistence type="predicted"/>
<organism evidence="1 2">
    <name type="scientific">Giardia intestinalis (strain ATCC 50581 / GS clone H7)</name>
    <name type="common">Giardia lamblia</name>
    <dbReference type="NCBI Taxonomy" id="598745"/>
    <lineage>
        <taxon>Eukaryota</taxon>
        <taxon>Metamonada</taxon>
        <taxon>Diplomonadida</taxon>
        <taxon>Hexamitidae</taxon>
        <taxon>Giardiinae</taxon>
        <taxon>Giardia</taxon>
    </lineage>
</organism>
<dbReference type="VEuPathDB" id="GiardiaDB:GL50581_2782"/>
<name>C6LVH6_GIAIB</name>
<comment type="caution">
    <text evidence="1">The sequence shown here is derived from an EMBL/GenBank/DDBJ whole genome shotgun (WGS) entry which is preliminary data.</text>
</comment>
<dbReference type="OMA" id="ERAYEFF"/>
<evidence type="ECO:0000313" key="1">
    <source>
        <dbReference type="EMBL" id="EES99983.1"/>
    </source>
</evidence>
<accession>C6LVH6</accession>
<dbReference type="AlphaFoldDB" id="C6LVH6"/>
<dbReference type="Proteomes" id="UP000002488">
    <property type="component" value="Unassembled WGS sequence"/>
</dbReference>
<evidence type="ECO:0000313" key="2">
    <source>
        <dbReference type="Proteomes" id="UP000002488"/>
    </source>
</evidence>
<gene>
    <name evidence="1" type="ORF">GL50581_2782</name>
</gene>
<reference evidence="1 2" key="1">
    <citation type="journal article" date="2009" name="PLoS Pathog.">
        <title>Draft genome sequencing of giardia intestinalis assemblage B isolate GS: is human giardiasis caused by two different species?</title>
        <authorList>
            <person name="Franzen O."/>
            <person name="Jerlstrom-Hultqvist J."/>
            <person name="Castro E."/>
            <person name="Sherwood E."/>
            <person name="Ankarklev J."/>
            <person name="Reiner D.S."/>
            <person name="Palm D."/>
            <person name="Andersson J.O."/>
            <person name="Andersson B."/>
            <person name="Svard S.G."/>
        </authorList>
    </citation>
    <scope>NUCLEOTIDE SEQUENCE [LARGE SCALE GENOMIC DNA]</scope>
    <source>
        <strain evidence="2">ATCC 50581 / GS clone H7</strain>
    </source>
</reference>
<sequence length="346" mass="39005">MCLVLRDSFCIASILNSLRRLLLMQLDCTTLVALLKSGGVPSVRLFELAQPLLQDETNIGPLYSKLIDAVEQEFNWSEECKRPISPPFFERAYEFFIAVLPLANSKYEAQLVKLFTFTEQFLTYQMGDHKQAHHPLVFVAERVNDRIVDILGCNSKPFFDLYIKRYSRLLEALFGPSMAPNFRILALQRIISHISHTIMAISPDAALATLTYLLTDMTLNIEAWSVDTIISLFNHAVQLACSMSPEFQCLFARSLIEVARMLVSNTLIYSFFDSKLVSALSRTLLRGLLLLLDKQDILDKIKGTSDATYFISCINNAIFTLDDEGLGEHYNRLVSALGASPRQLSG</sequence>
<dbReference type="EMBL" id="ACGJ01002404">
    <property type="protein sequence ID" value="EES99983.1"/>
    <property type="molecule type" value="Genomic_DNA"/>
</dbReference>